<dbReference type="EMBL" id="BAQB01000097">
    <property type="protein sequence ID" value="GBR49391.1"/>
    <property type="molecule type" value="Genomic_DNA"/>
</dbReference>
<dbReference type="InterPro" id="IPR038297">
    <property type="entry name" value="CcmH/CycL/NrfF/Ccl2_sf"/>
</dbReference>
<keyword evidence="7" id="KW-0472">Membrane</keyword>
<evidence type="ECO:0000313" key="10">
    <source>
        <dbReference type="Proteomes" id="UP001062443"/>
    </source>
</evidence>
<comment type="function">
    <text evidence="7">Possible subunit of a heme lyase.</text>
</comment>
<evidence type="ECO:0000256" key="6">
    <source>
        <dbReference type="ARBA" id="ARBA00023004"/>
    </source>
</evidence>
<keyword evidence="10" id="KW-1185">Reference proteome</keyword>
<comment type="similarity">
    <text evidence="1 7">Belongs to the CcmH/CycL/Ccl2/NrfF family.</text>
</comment>
<organism evidence="9 10">
    <name type="scientific">Neokomagataea tanensis NBRC 106556</name>
    <dbReference type="NCBI Taxonomy" id="1223519"/>
    <lineage>
        <taxon>Bacteria</taxon>
        <taxon>Pseudomonadati</taxon>
        <taxon>Pseudomonadota</taxon>
        <taxon>Alphaproteobacteria</taxon>
        <taxon>Acetobacterales</taxon>
        <taxon>Acetobacteraceae</taxon>
        <taxon>Neokomagataea</taxon>
    </lineage>
</organism>
<feature type="chain" id="PRO_5044999192" description="Cytochrome c-type biogenesis protein" evidence="7">
    <location>
        <begin position="24"/>
        <end position="158"/>
    </location>
</feature>
<name>A0ABQ0QLJ9_9PROT</name>
<keyword evidence="4 7" id="KW-0732">Signal</keyword>
<keyword evidence="2 7" id="KW-0349">Heme</keyword>
<keyword evidence="6 7" id="KW-0408">Iron</keyword>
<dbReference type="RefSeq" id="WP_068172353.1">
    <property type="nucleotide sequence ID" value="NZ_BAQB01000097.1"/>
</dbReference>
<keyword evidence="3 7" id="KW-0479">Metal-binding</keyword>
<reference evidence="9" key="1">
    <citation type="submission" date="2013-04" db="EMBL/GenBank/DDBJ databases">
        <title>The genome sequencing project of 58 acetic acid bacteria.</title>
        <authorList>
            <person name="Okamoto-Kainuma A."/>
            <person name="Ishikawa M."/>
            <person name="Umino S."/>
            <person name="Koizumi Y."/>
            <person name="Shiwa Y."/>
            <person name="Yoshikawa H."/>
            <person name="Matsutani M."/>
            <person name="Matsushita K."/>
        </authorList>
    </citation>
    <scope>NUCLEOTIDE SEQUENCE</scope>
    <source>
        <strain evidence="9">NBRC 106556</strain>
    </source>
</reference>
<evidence type="ECO:0000313" key="9">
    <source>
        <dbReference type="EMBL" id="GBR49391.1"/>
    </source>
</evidence>
<feature type="signal peptide" evidence="7">
    <location>
        <begin position="1"/>
        <end position="23"/>
    </location>
</feature>
<dbReference type="Proteomes" id="UP001062443">
    <property type="component" value="Unassembled WGS sequence"/>
</dbReference>
<comment type="caution">
    <text evidence="9">The sequence shown here is derived from an EMBL/GenBank/DDBJ whole genome shotgun (WGS) entry which is preliminary data.</text>
</comment>
<feature type="transmembrane region" description="Helical" evidence="7">
    <location>
        <begin position="108"/>
        <end position="127"/>
    </location>
</feature>
<protein>
    <recommendedName>
        <fullName evidence="7">Cytochrome c-type biogenesis protein</fullName>
    </recommendedName>
</protein>
<keyword evidence="5" id="KW-0201">Cytochrome c-type biogenesis</keyword>
<accession>A0ABQ0QLJ9</accession>
<evidence type="ECO:0000256" key="1">
    <source>
        <dbReference type="ARBA" id="ARBA00010342"/>
    </source>
</evidence>
<dbReference type="PANTHER" id="PTHR47870:SF1">
    <property type="entry name" value="CYTOCHROME C-TYPE BIOGENESIS PROTEIN CCMH"/>
    <property type="match status" value="1"/>
</dbReference>
<evidence type="ECO:0000256" key="7">
    <source>
        <dbReference type="RuleBase" id="RU364112"/>
    </source>
</evidence>
<dbReference type="InterPro" id="IPR051263">
    <property type="entry name" value="C-type_cytochrome_biogenesis"/>
</dbReference>
<evidence type="ECO:0000256" key="2">
    <source>
        <dbReference type="ARBA" id="ARBA00022617"/>
    </source>
</evidence>
<sequence>MKKHLSLLCALTFSISAVGVAFAVDSPDEMLPNPAQEQRAETIGAQLRCLVCQNESIEDSSAPLARDLRRVVREQVETGKTDQQIMMWMTDRYGTFIRLSPPLSITTALLWIMPGLALLSGIGLAWWQFRHRNNATPSNDLTEDERARLAMLTRENQS</sequence>
<evidence type="ECO:0000259" key="8">
    <source>
        <dbReference type="Pfam" id="PF03918"/>
    </source>
</evidence>
<evidence type="ECO:0000256" key="3">
    <source>
        <dbReference type="ARBA" id="ARBA00022723"/>
    </source>
</evidence>
<proteinExistence type="inferred from homology"/>
<dbReference type="InterPro" id="IPR005616">
    <property type="entry name" value="CcmH/CycL/Ccl2/NrfF_N"/>
</dbReference>
<dbReference type="PANTHER" id="PTHR47870">
    <property type="entry name" value="CYTOCHROME C-TYPE BIOGENESIS PROTEIN CCMH"/>
    <property type="match status" value="1"/>
</dbReference>
<dbReference type="Pfam" id="PF03918">
    <property type="entry name" value="CcmH"/>
    <property type="match status" value="1"/>
</dbReference>
<evidence type="ECO:0000256" key="4">
    <source>
        <dbReference type="ARBA" id="ARBA00022729"/>
    </source>
</evidence>
<dbReference type="Gene3D" id="1.10.8.640">
    <property type="entry name" value="Cytochrome C biogenesis protein"/>
    <property type="match status" value="1"/>
</dbReference>
<keyword evidence="7" id="KW-0812">Transmembrane</keyword>
<evidence type="ECO:0000256" key="5">
    <source>
        <dbReference type="ARBA" id="ARBA00022748"/>
    </source>
</evidence>
<keyword evidence="7" id="KW-1133">Transmembrane helix</keyword>
<gene>
    <name evidence="9" type="ORF">AA106556_2034</name>
</gene>
<dbReference type="CDD" id="cd16378">
    <property type="entry name" value="CcmH_N"/>
    <property type="match status" value="1"/>
</dbReference>
<feature type="domain" description="CcmH/CycL/Ccl2/NrfF N-terminal" evidence="8">
    <location>
        <begin position="15"/>
        <end position="152"/>
    </location>
</feature>